<dbReference type="Proteomes" id="UP000192596">
    <property type="component" value="Unassembled WGS sequence"/>
</dbReference>
<dbReference type="InParanoid" id="A0A1V8SKL9"/>
<feature type="compositionally biased region" description="Acidic residues" evidence="1">
    <location>
        <begin position="444"/>
        <end position="461"/>
    </location>
</feature>
<feature type="region of interest" description="Disordered" evidence="1">
    <location>
        <begin position="442"/>
        <end position="596"/>
    </location>
</feature>
<dbReference type="EMBL" id="NAJO01000039">
    <property type="protein sequence ID" value="OQN99577.1"/>
    <property type="molecule type" value="Genomic_DNA"/>
</dbReference>
<comment type="caution">
    <text evidence="2">The sequence shown here is derived from an EMBL/GenBank/DDBJ whole genome shotgun (WGS) entry which is preliminary data.</text>
</comment>
<feature type="region of interest" description="Disordered" evidence="1">
    <location>
        <begin position="112"/>
        <end position="212"/>
    </location>
</feature>
<reference evidence="3" key="1">
    <citation type="submission" date="2017-03" db="EMBL/GenBank/DDBJ databases">
        <title>Genomes of endolithic fungi from Antarctica.</title>
        <authorList>
            <person name="Coleine C."/>
            <person name="Masonjones S."/>
            <person name="Stajich J.E."/>
        </authorList>
    </citation>
    <scope>NUCLEOTIDE SEQUENCE [LARGE SCALE GENOMIC DNA]</scope>
    <source>
        <strain evidence="3">CCFEE 5527</strain>
    </source>
</reference>
<name>A0A1V8SKL9_9PEZI</name>
<evidence type="ECO:0000313" key="3">
    <source>
        <dbReference type="Proteomes" id="UP000192596"/>
    </source>
</evidence>
<feature type="compositionally biased region" description="Low complexity" evidence="1">
    <location>
        <begin position="299"/>
        <end position="309"/>
    </location>
</feature>
<proteinExistence type="predicted"/>
<evidence type="ECO:0000313" key="2">
    <source>
        <dbReference type="EMBL" id="OQN99577.1"/>
    </source>
</evidence>
<feature type="compositionally biased region" description="Basic and acidic residues" evidence="1">
    <location>
        <begin position="138"/>
        <end position="154"/>
    </location>
</feature>
<feature type="compositionally biased region" description="Basic residues" evidence="1">
    <location>
        <begin position="173"/>
        <end position="189"/>
    </location>
</feature>
<protein>
    <submittedName>
        <fullName evidence="2">Uncharacterized protein</fullName>
    </submittedName>
</protein>
<feature type="compositionally biased region" description="Pro residues" evidence="1">
    <location>
        <begin position="569"/>
        <end position="581"/>
    </location>
</feature>
<feature type="compositionally biased region" description="Polar residues" evidence="1">
    <location>
        <begin position="333"/>
        <end position="342"/>
    </location>
</feature>
<gene>
    <name evidence="2" type="ORF">B0A48_14719</name>
</gene>
<organism evidence="2 3">
    <name type="scientific">Cryoendolithus antarcticus</name>
    <dbReference type="NCBI Taxonomy" id="1507870"/>
    <lineage>
        <taxon>Eukaryota</taxon>
        <taxon>Fungi</taxon>
        <taxon>Dikarya</taxon>
        <taxon>Ascomycota</taxon>
        <taxon>Pezizomycotina</taxon>
        <taxon>Dothideomycetes</taxon>
        <taxon>Dothideomycetidae</taxon>
        <taxon>Cladosporiales</taxon>
        <taxon>Cladosporiaceae</taxon>
        <taxon>Cryoendolithus</taxon>
    </lineage>
</organism>
<accession>A0A1V8SKL9</accession>
<feature type="region of interest" description="Disordered" evidence="1">
    <location>
        <begin position="224"/>
        <end position="346"/>
    </location>
</feature>
<evidence type="ECO:0000256" key="1">
    <source>
        <dbReference type="SAM" id="MobiDB-lite"/>
    </source>
</evidence>
<keyword evidence="3" id="KW-1185">Reference proteome</keyword>
<sequence length="661" mass="72120">MASDGKSSGIDVDALRRPETVRANDFWFCSRSQWEILAAQAGNPLVSDEDQQAAVKQLYRIHDAGLIMETTSGIDVPDGCKACTGSSVRCRVWKDAQRMGCAYCLVKGKVCTSTARPDSPPPPTPRKPKAASPATTNRFRDFEIGFFGRPRDARSTPPSSDAEAEAEAELRNLAKRQSTKTRAQAKAKAKTTTPARSQGKAPVAPMLGPTALLTKTTKNTTVEKAMPQSAMAPKQSSVSAPTAIAPPEPAPTRNHSIFVEASDSEPVVPMQLPVPSEKQLTPGLPRNDPVSSDEEPLIAQRRPAPQARSARSESGYGSLQPTSPIAPALSPEDTLTSPTNTKHPYHGVLGETSEWWKLSREEYEAMSDHVKVRWTHIARMVSTDLGVLAGSPCQRCLDKVAEGWEEPCIVYSAAEREWVGKSCVARCAPCLTANRTFGAKLEADGEEEEEMEEEEGSEFEGSDTPSPAVKTRARINAVAGDRRTSRTRKRTPRGETVIYSDEEDGWKGLPASNTGLLATSKPKPKQSTRRRSGDQAQTPQDNAAHLHDEDTNDSDDYGIVAKPRTPAVRPSPTPRKQPIPQPKRCHTQSPMAPDDDVEDEEIAVLRAEALAEQRARQVKAFAEQKALEDEAFAAETEARIARAMLGKSRKRKSWAMMESER</sequence>
<dbReference type="AlphaFoldDB" id="A0A1V8SKL9"/>